<dbReference type="Proteomes" id="UP000236584">
    <property type="component" value="Chromosome"/>
</dbReference>
<protein>
    <recommendedName>
        <fullName evidence="2">DUF4365 domain-containing protein</fullName>
    </recommendedName>
</protein>
<feature type="compositionally biased region" description="Basic and acidic residues" evidence="1">
    <location>
        <begin position="45"/>
        <end position="61"/>
    </location>
</feature>
<evidence type="ECO:0000313" key="4">
    <source>
        <dbReference type="Proteomes" id="UP000236584"/>
    </source>
</evidence>
<dbReference type="InterPro" id="IPR025375">
    <property type="entry name" value="DUF4365"/>
</dbReference>
<evidence type="ECO:0000256" key="1">
    <source>
        <dbReference type="SAM" id="MobiDB-lite"/>
    </source>
</evidence>
<reference evidence="3 4" key="1">
    <citation type="submission" date="2018-01" db="EMBL/GenBank/DDBJ databases">
        <title>Complete genome sequence of Salinigranum rubrum GX10T, an extremely halophilic archaeon isolated from a marine solar saltern.</title>
        <authorList>
            <person name="Han S."/>
        </authorList>
    </citation>
    <scope>NUCLEOTIDE SEQUENCE [LARGE SCALE GENOMIC DNA]</scope>
    <source>
        <strain evidence="3 4">GX10</strain>
    </source>
</reference>
<evidence type="ECO:0000313" key="3">
    <source>
        <dbReference type="EMBL" id="AUV82075.1"/>
    </source>
</evidence>
<feature type="region of interest" description="Disordered" evidence="1">
    <location>
        <begin position="1"/>
        <end position="28"/>
    </location>
</feature>
<dbReference type="AlphaFoldDB" id="A0A2I8VJI7"/>
<proteinExistence type="predicted"/>
<sequence length="291" mass="33906">MFVNDMDDDRDSKKPEAAPYPPSDEAEQRAVNILEDILDPRVKSHIDSRDKTPNHDGHLELVNDDGVPEGRVVVQIKKLHDDNRDDPKVKMETRHLAYCFTSNEPFIIILVDTTERAAYWSLITETWYEQEGLSQQQYKVVRPDSRNLISRTTDEYVDEWLKYANQYKSSHFKLDKPPAGVLNWGHRLNMNFEKIGGYINDFGTKLGISGLGDYEKIEQGMVYWHIPVNDNFEKIENEVTQLAKMVNVDHVGDYRQPSKGQLDWHYPLNYNFFKIEMDLESLAEAIRDQPQ</sequence>
<feature type="region of interest" description="Disordered" evidence="1">
    <location>
        <begin position="45"/>
        <end position="64"/>
    </location>
</feature>
<gene>
    <name evidence="3" type="ORF">C2R22_10790</name>
</gene>
<dbReference type="KEGG" id="srub:C2R22_10790"/>
<dbReference type="EMBL" id="CP026309">
    <property type="protein sequence ID" value="AUV82075.1"/>
    <property type="molecule type" value="Genomic_DNA"/>
</dbReference>
<accession>A0A2I8VJI7</accession>
<organism evidence="3 4">
    <name type="scientific">Salinigranum rubrum</name>
    <dbReference type="NCBI Taxonomy" id="755307"/>
    <lineage>
        <taxon>Archaea</taxon>
        <taxon>Methanobacteriati</taxon>
        <taxon>Methanobacteriota</taxon>
        <taxon>Stenosarchaea group</taxon>
        <taxon>Halobacteria</taxon>
        <taxon>Halobacteriales</taxon>
        <taxon>Haloferacaceae</taxon>
        <taxon>Salinigranum</taxon>
    </lineage>
</organism>
<evidence type="ECO:0000259" key="2">
    <source>
        <dbReference type="Pfam" id="PF14280"/>
    </source>
</evidence>
<name>A0A2I8VJI7_9EURY</name>
<feature type="domain" description="DUF4365" evidence="2">
    <location>
        <begin position="31"/>
        <end position="147"/>
    </location>
</feature>
<keyword evidence="4" id="KW-1185">Reference proteome</keyword>
<dbReference type="Pfam" id="PF14280">
    <property type="entry name" value="DUF4365"/>
    <property type="match status" value="1"/>
</dbReference>